<dbReference type="Proteomes" id="UP000325785">
    <property type="component" value="Chromosome"/>
</dbReference>
<dbReference type="RefSeq" id="WP_057812539.1">
    <property type="nucleotide sequence ID" value="NZ_CP031598.1"/>
</dbReference>
<dbReference type="AlphaFoldDB" id="A0A0T5PEF1"/>
<dbReference type="Proteomes" id="UP000051401">
    <property type="component" value="Unassembled WGS sequence"/>
</dbReference>
<proteinExistence type="predicted"/>
<dbReference type="EMBL" id="LAXI01000001">
    <property type="protein sequence ID" value="KRS19541.1"/>
    <property type="molecule type" value="Genomic_DNA"/>
</dbReference>
<evidence type="ECO:0000313" key="1">
    <source>
        <dbReference type="EMBL" id="KRS19541.1"/>
    </source>
</evidence>
<accession>A0A0T5PEF1</accession>
<reference evidence="1 3" key="1">
    <citation type="submission" date="2015-04" db="EMBL/GenBank/DDBJ databases">
        <title>The draft genome sequence of Roseovarius indicus B108T.</title>
        <authorList>
            <person name="Li G."/>
            <person name="Lai Q."/>
            <person name="Shao Z."/>
            <person name="Yan P."/>
        </authorList>
    </citation>
    <scope>NUCLEOTIDE SEQUENCE [LARGE SCALE GENOMIC DNA]</scope>
    <source>
        <strain evidence="1 3">B108</strain>
    </source>
</reference>
<dbReference type="Pfam" id="PF00300">
    <property type="entry name" value="His_Phos_1"/>
    <property type="match status" value="1"/>
</dbReference>
<evidence type="ECO:0000313" key="3">
    <source>
        <dbReference type="Proteomes" id="UP000051401"/>
    </source>
</evidence>
<organism evidence="1 3">
    <name type="scientific">Roseovarius indicus</name>
    <dbReference type="NCBI Taxonomy" id="540747"/>
    <lineage>
        <taxon>Bacteria</taxon>
        <taxon>Pseudomonadati</taxon>
        <taxon>Pseudomonadota</taxon>
        <taxon>Alphaproteobacteria</taxon>
        <taxon>Rhodobacterales</taxon>
        <taxon>Roseobacteraceae</taxon>
        <taxon>Roseovarius</taxon>
    </lineage>
</organism>
<dbReference type="OrthoDB" id="9810154at2"/>
<dbReference type="PANTHER" id="PTHR47623">
    <property type="entry name" value="OS09G0287300 PROTEIN"/>
    <property type="match status" value="1"/>
</dbReference>
<dbReference type="SMART" id="SM00855">
    <property type="entry name" value="PGAM"/>
    <property type="match status" value="1"/>
</dbReference>
<dbReference type="STRING" id="540747.SAMN04488031_102528"/>
<dbReference type="SUPFAM" id="SSF53254">
    <property type="entry name" value="Phosphoglycerate mutase-like"/>
    <property type="match status" value="1"/>
</dbReference>
<keyword evidence="3" id="KW-1185">Reference proteome</keyword>
<gene>
    <name evidence="2" type="ORF">RIdsm_04974</name>
    <name evidence="1" type="ORF">XM52_01475</name>
</gene>
<dbReference type="InterPro" id="IPR013078">
    <property type="entry name" value="His_Pase_superF_clade-1"/>
</dbReference>
<protein>
    <submittedName>
        <fullName evidence="1">Phosphoglycerate mutase</fullName>
    </submittedName>
    <submittedName>
        <fullName evidence="2">Phosphohistidine phosphatase SixA</fullName>
    </submittedName>
</protein>
<dbReference type="CDD" id="cd07067">
    <property type="entry name" value="HP_PGM_like"/>
    <property type="match status" value="1"/>
</dbReference>
<dbReference type="PATRIC" id="fig|540747.5.peg.297"/>
<evidence type="ECO:0000313" key="2">
    <source>
        <dbReference type="EMBL" id="QEW29132.1"/>
    </source>
</evidence>
<dbReference type="PANTHER" id="PTHR47623:SF1">
    <property type="entry name" value="OS09G0287300 PROTEIN"/>
    <property type="match status" value="1"/>
</dbReference>
<dbReference type="KEGG" id="rid:RIdsm_04974"/>
<reference evidence="2 4" key="2">
    <citation type="submission" date="2018-08" db="EMBL/GenBank/DDBJ databases">
        <title>Genetic Globetrotter - A new plasmid hitch-hiking vast phylogenetic and geographic distances.</title>
        <authorList>
            <person name="Vollmers J."/>
            <person name="Petersen J."/>
        </authorList>
    </citation>
    <scope>NUCLEOTIDE SEQUENCE [LARGE SCALE GENOMIC DNA]</scope>
    <source>
        <strain evidence="2 4">DSM 26383</strain>
    </source>
</reference>
<name>A0A0T5PEF1_9RHOB</name>
<evidence type="ECO:0000313" key="4">
    <source>
        <dbReference type="Proteomes" id="UP000325785"/>
    </source>
</evidence>
<dbReference type="Gene3D" id="3.40.50.1240">
    <property type="entry name" value="Phosphoglycerate mutase-like"/>
    <property type="match status" value="1"/>
</dbReference>
<sequence>MKRLILMRHAKSSWATPGQDDHARPLNGRGRVSARVVGEWLQHKNYLPDQTISSDSVRTRETFAGLNILCDAEFTNDLYHAGPEDMLRVLRKATGDTVLMLGHNPGIGWFAQTLVAEPPPHPRFFDYPTCATLVADFDIDAWDEVGTGTGKAVDFVIPRELTG</sequence>
<dbReference type="EMBL" id="CP031598">
    <property type="protein sequence ID" value="QEW29132.1"/>
    <property type="molecule type" value="Genomic_DNA"/>
</dbReference>
<dbReference type="InterPro" id="IPR029033">
    <property type="entry name" value="His_PPase_superfam"/>
</dbReference>